<dbReference type="Gene3D" id="3.40.30.110">
    <property type="match status" value="2"/>
</dbReference>
<dbReference type="STRING" id="1314781.A0A165LNY4"/>
<dbReference type="InterPro" id="IPR036249">
    <property type="entry name" value="Thioredoxin-like_sf"/>
</dbReference>
<dbReference type="EMBL" id="KV425922">
    <property type="protein sequence ID" value="KZV98115.1"/>
    <property type="molecule type" value="Genomic_DNA"/>
</dbReference>
<dbReference type="PROSITE" id="PS50404">
    <property type="entry name" value="GST_NTER"/>
    <property type="match status" value="1"/>
</dbReference>
<evidence type="ECO:0000313" key="2">
    <source>
        <dbReference type="EMBL" id="KZV98115.1"/>
    </source>
</evidence>
<dbReference type="InterPro" id="IPR004045">
    <property type="entry name" value="Glutathione_S-Trfase_N"/>
</dbReference>
<reference evidence="2 3" key="1">
    <citation type="journal article" date="2016" name="Mol. Biol. Evol.">
        <title>Comparative Genomics of Early-Diverging Mushroom-Forming Fungi Provides Insights into the Origins of Lignocellulose Decay Capabilities.</title>
        <authorList>
            <person name="Nagy L.G."/>
            <person name="Riley R."/>
            <person name="Tritt A."/>
            <person name="Adam C."/>
            <person name="Daum C."/>
            <person name="Floudas D."/>
            <person name="Sun H."/>
            <person name="Yadav J.S."/>
            <person name="Pangilinan J."/>
            <person name="Larsson K.H."/>
            <person name="Matsuura K."/>
            <person name="Barry K."/>
            <person name="Labutti K."/>
            <person name="Kuo R."/>
            <person name="Ohm R.A."/>
            <person name="Bhattacharya S.S."/>
            <person name="Shirouzu T."/>
            <person name="Yoshinaga Y."/>
            <person name="Martin F.M."/>
            <person name="Grigoriev I.V."/>
            <person name="Hibbett D.S."/>
        </authorList>
    </citation>
    <scope>NUCLEOTIDE SEQUENCE [LARGE SCALE GENOMIC DNA]</scope>
    <source>
        <strain evidence="2 3">HHB12029</strain>
    </source>
</reference>
<accession>A0A165LNY4</accession>
<dbReference type="Proteomes" id="UP000077266">
    <property type="component" value="Unassembled WGS sequence"/>
</dbReference>
<gene>
    <name evidence="2" type="ORF">EXIGLDRAFT_641688</name>
</gene>
<dbReference type="Pfam" id="PF13417">
    <property type="entry name" value="GST_N_3"/>
    <property type="match status" value="1"/>
</dbReference>
<proteinExistence type="predicted"/>
<feature type="domain" description="GST N-terminal" evidence="1">
    <location>
        <begin position="3"/>
        <end position="82"/>
    </location>
</feature>
<name>A0A165LNY4_EXIGL</name>
<dbReference type="InterPro" id="IPR036282">
    <property type="entry name" value="Glutathione-S-Trfase_C_sf"/>
</dbReference>
<organism evidence="2 3">
    <name type="scientific">Exidia glandulosa HHB12029</name>
    <dbReference type="NCBI Taxonomy" id="1314781"/>
    <lineage>
        <taxon>Eukaryota</taxon>
        <taxon>Fungi</taxon>
        <taxon>Dikarya</taxon>
        <taxon>Basidiomycota</taxon>
        <taxon>Agaricomycotina</taxon>
        <taxon>Agaricomycetes</taxon>
        <taxon>Auriculariales</taxon>
        <taxon>Exidiaceae</taxon>
        <taxon>Exidia</taxon>
    </lineage>
</organism>
<dbReference type="AlphaFoldDB" id="A0A165LNY4"/>
<evidence type="ECO:0000259" key="1">
    <source>
        <dbReference type="PROSITE" id="PS50404"/>
    </source>
</evidence>
<dbReference type="InterPro" id="IPR058268">
    <property type="entry name" value="DUF7962"/>
</dbReference>
<dbReference type="Pfam" id="PF25907">
    <property type="entry name" value="DUF7962"/>
    <property type="match status" value="1"/>
</dbReference>
<sequence length="342" mass="38015">MSSEVIVYRYDGSPFATKVENILALRNIPYSRVNVPVVPPRSALLELGIPYRRIPVVAIGNDVYCDTYMITTALERAFPPSQKHPSIFSVRKDGAKSDAVLQARYSQTYAESQLFSFGKDTLPWTKVPLALAQDRFGTMVGGAPPPASYFEKLEARAPIARSGVTTHLDYLEEQLSDGREWLFDTVSASYADAATHMPLAWMRTFKTMREVFDKNLFPNVIAWLDRFDALLKEQKKTTKFTNIEASEALQRVGGSKLKLNVDSLIGFDETEAKRLSLTRGMHVDVTPSDTAKVPTSGKLVGLNRREIVVQVESSKGATLAVHFPRLGYVVRAHADKAAKSKL</sequence>
<protein>
    <recommendedName>
        <fullName evidence="1">GST N-terminal domain-containing protein</fullName>
    </recommendedName>
</protein>
<dbReference type="SUPFAM" id="SSF52833">
    <property type="entry name" value="Thioredoxin-like"/>
    <property type="match status" value="1"/>
</dbReference>
<dbReference type="OrthoDB" id="202840at2759"/>
<evidence type="ECO:0000313" key="3">
    <source>
        <dbReference type="Proteomes" id="UP000077266"/>
    </source>
</evidence>
<dbReference type="SUPFAM" id="SSF47616">
    <property type="entry name" value="GST C-terminal domain-like"/>
    <property type="match status" value="1"/>
</dbReference>
<dbReference type="InParanoid" id="A0A165LNY4"/>
<keyword evidence="3" id="KW-1185">Reference proteome</keyword>
<dbReference type="CDD" id="cd00570">
    <property type="entry name" value="GST_N_family"/>
    <property type="match status" value="1"/>
</dbReference>